<evidence type="ECO:0000313" key="5">
    <source>
        <dbReference type="Proteomes" id="UP000095280"/>
    </source>
</evidence>
<keyword evidence="5" id="KW-1185">Reference proteome</keyword>
<evidence type="ECO:0000256" key="2">
    <source>
        <dbReference type="SAM" id="MobiDB-lite"/>
    </source>
</evidence>
<dbReference type="InterPro" id="IPR001870">
    <property type="entry name" value="B30.2/SPRY"/>
</dbReference>
<evidence type="ECO:0000259" key="3">
    <source>
        <dbReference type="PROSITE" id="PS50188"/>
    </source>
</evidence>
<feature type="domain" description="B30.2/SPRY" evidence="3">
    <location>
        <begin position="121"/>
        <end position="321"/>
    </location>
</feature>
<evidence type="ECO:0000256" key="1">
    <source>
        <dbReference type="ARBA" id="ARBA00010910"/>
    </source>
</evidence>
<organism evidence="5 6">
    <name type="scientific">Macrostomum lignano</name>
    <dbReference type="NCBI Taxonomy" id="282301"/>
    <lineage>
        <taxon>Eukaryota</taxon>
        <taxon>Metazoa</taxon>
        <taxon>Spiralia</taxon>
        <taxon>Lophotrochozoa</taxon>
        <taxon>Platyhelminthes</taxon>
        <taxon>Rhabditophora</taxon>
        <taxon>Macrostomorpha</taxon>
        <taxon>Macrostomida</taxon>
        <taxon>Macrostomidae</taxon>
        <taxon>Macrostomum</taxon>
    </lineage>
</organism>
<dbReference type="Gene3D" id="2.60.120.920">
    <property type="match status" value="1"/>
</dbReference>
<dbReference type="WBParaSite" id="maker-uti_cns_0001619-snap-gene-0.3-mRNA-1">
    <property type="protein sequence ID" value="maker-uti_cns_0001619-snap-gene-0.3-mRNA-1"/>
    <property type="gene ID" value="maker-uti_cns_0001619-snap-gene-0.3"/>
</dbReference>
<protein>
    <submittedName>
        <fullName evidence="6">SPRY domain-containing SOCS box protein 4-like</fullName>
    </submittedName>
</protein>
<dbReference type="CDD" id="cd12906">
    <property type="entry name" value="SPRY_SOCS1-2-4"/>
    <property type="match status" value="1"/>
</dbReference>
<dbReference type="PROSITE" id="PS50188">
    <property type="entry name" value="B302_SPRY"/>
    <property type="match status" value="1"/>
</dbReference>
<dbReference type="PROSITE" id="PS50225">
    <property type="entry name" value="SOCS"/>
    <property type="match status" value="1"/>
</dbReference>
<dbReference type="GO" id="GO:0019005">
    <property type="term" value="C:SCF ubiquitin ligase complex"/>
    <property type="evidence" value="ECO:0007669"/>
    <property type="project" value="TreeGrafter"/>
</dbReference>
<feature type="compositionally biased region" description="Low complexity" evidence="2">
    <location>
        <begin position="102"/>
        <end position="117"/>
    </location>
</feature>
<feature type="region of interest" description="Disordered" evidence="2">
    <location>
        <begin position="94"/>
        <end position="117"/>
    </location>
</feature>
<dbReference type="PANTHER" id="PTHR12245:SF11">
    <property type="entry name" value="PROTEIN GUSTAVUS"/>
    <property type="match status" value="1"/>
</dbReference>
<dbReference type="SMART" id="SM00969">
    <property type="entry name" value="SOCS_box"/>
    <property type="match status" value="1"/>
</dbReference>
<dbReference type="Pfam" id="PF07525">
    <property type="entry name" value="SOCS_box"/>
    <property type="match status" value="1"/>
</dbReference>
<dbReference type="AlphaFoldDB" id="A0A1I8GEY1"/>
<dbReference type="FunFam" id="2.60.120.920:FF:000007">
    <property type="entry name" value="SPRY domain-containing SOCS box protein 1"/>
    <property type="match status" value="1"/>
</dbReference>
<dbReference type="InterPro" id="IPR043136">
    <property type="entry name" value="B30.2/SPRY_sf"/>
</dbReference>
<dbReference type="GO" id="GO:0005737">
    <property type="term" value="C:cytoplasm"/>
    <property type="evidence" value="ECO:0007669"/>
    <property type="project" value="UniProtKB-ARBA"/>
</dbReference>
<feature type="compositionally biased region" description="Low complexity" evidence="2">
    <location>
        <begin position="47"/>
        <end position="61"/>
    </location>
</feature>
<dbReference type="Proteomes" id="UP000095280">
    <property type="component" value="Unplaced"/>
</dbReference>
<dbReference type="GO" id="GO:0043161">
    <property type="term" value="P:proteasome-mediated ubiquitin-dependent protein catabolic process"/>
    <property type="evidence" value="ECO:0007669"/>
    <property type="project" value="TreeGrafter"/>
</dbReference>
<accession>A0A1I8GEY1</accession>
<proteinExistence type="inferred from homology"/>
<dbReference type="Pfam" id="PF00622">
    <property type="entry name" value="SPRY"/>
    <property type="match status" value="1"/>
</dbReference>
<dbReference type="SMART" id="SM00449">
    <property type="entry name" value="SPRY"/>
    <property type="match status" value="1"/>
</dbReference>
<dbReference type="InterPro" id="IPR001496">
    <property type="entry name" value="SOCS_box"/>
</dbReference>
<dbReference type="PANTHER" id="PTHR12245">
    <property type="entry name" value="SPRY DOMAIN CONTAINING SOCS BOX PROTEIN"/>
    <property type="match status" value="1"/>
</dbReference>
<dbReference type="InterPro" id="IPR050672">
    <property type="entry name" value="FBXO45-Fsn/SPSB_families"/>
</dbReference>
<dbReference type="InterPro" id="IPR013320">
    <property type="entry name" value="ConA-like_dom_sf"/>
</dbReference>
<evidence type="ECO:0000313" key="6">
    <source>
        <dbReference type="WBParaSite" id="maker-uti_cns_0001619-snap-gene-0.3-mRNA-1"/>
    </source>
</evidence>
<feature type="region of interest" description="Disordered" evidence="2">
    <location>
        <begin position="33"/>
        <end position="61"/>
    </location>
</feature>
<dbReference type="InterPro" id="IPR003877">
    <property type="entry name" value="SPRY_dom"/>
</dbReference>
<name>A0A1I8GEY1_9PLAT</name>
<dbReference type="CDD" id="cd03587">
    <property type="entry name" value="SOCS"/>
    <property type="match status" value="1"/>
</dbReference>
<feature type="domain" description="SOCS box" evidence="4">
    <location>
        <begin position="311"/>
        <end position="372"/>
    </location>
</feature>
<comment type="similarity">
    <text evidence="1">Belongs to the SPSB family.</text>
</comment>
<reference evidence="6" key="1">
    <citation type="submission" date="2016-11" db="UniProtKB">
        <authorList>
            <consortium name="WormBaseParasite"/>
        </authorList>
    </citation>
    <scope>IDENTIFICATION</scope>
</reference>
<sequence>MVHMHVAPNGMLYFGYRKQYWLAPSVAANLMSGRPRQRQSGTGGRSSTGNSSSGSTGSNPRLVAVQPFSQRQYHQYHRRPQQQPAMRQQVLPFNNNNVLSPSGAASDAASADGGSGAANERPVRLELLLDLPPCPLEVASQHAWNPADRSLNVLVKADDCLTLHRQPVAQSTDCIRSLCSYSRGLHAWEICWPVKQRGTHAVVGVATAKCPLHCVGYHSLLGSNAESWGWDLGRGRLQHESGRLPTQQYPVVPHGAETEPLQVPDTFIMVLDMDEGSLSFVVDGQFLGVAFRGLKGKQLFPCVSAVWGHCEIRLRYLNGLEPEPLPLMLLCRSVIRKQLQAAAQAGKPGLAGADSLPLPLTVKDFLLYRDRRAARPDW</sequence>
<evidence type="ECO:0000259" key="4">
    <source>
        <dbReference type="PROSITE" id="PS50225"/>
    </source>
</evidence>
<dbReference type="SUPFAM" id="SSF49899">
    <property type="entry name" value="Concanavalin A-like lectins/glucanases"/>
    <property type="match status" value="1"/>
</dbReference>